<evidence type="ECO:0000259" key="7">
    <source>
        <dbReference type="PROSITE" id="PS51649"/>
    </source>
</evidence>
<name>A0AB40ARR3_DIOCR</name>
<evidence type="ECO:0000256" key="3">
    <source>
        <dbReference type="PROSITE-ProRule" id="PRU00982"/>
    </source>
</evidence>
<comment type="pathway">
    <text evidence="1">Protein modification; protein ubiquitination.</text>
</comment>
<feature type="compositionally biased region" description="Pro residues" evidence="5">
    <location>
        <begin position="42"/>
        <end position="56"/>
    </location>
</feature>
<dbReference type="PROSITE" id="PS51649">
    <property type="entry name" value="NPH3"/>
    <property type="match status" value="1"/>
</dbReference>
<dbReference type="SUPFAM" id="SSF54695">
    <property type="entry name" value="POZ domain"/>
    <property type="match status" value="1"/>
</dbReference>
<keyword evidence="8" id="KW-1185">Reference proteome</keyword>
<dbReference type="InterPro" id="IPR027356">
    <property type="entry name" value="NPH3_dom"/>
</dbReference>
<dbReference type="GeneID" id="120253407"/>
<keyword evidence="4" id="KW-0175">Coiled coil</keyword>
<dbReference type="Proteomes" id="UP001515500">
    <property type="component" value="Unplaced"/>
</dbReference>
<feature type="domain" description="BTB" evidence="6">
    <location>
        <begin position="74"/>
        <end position="138"/>
    </location>
</feature>
<evidence type="ECO:0000313" key="8">
    <source>
        <dbReference type="Proteomes" id="UP001515500"/>
    </source>
</evidence>
<keyword evidence="2" id="KW-0833">Ubl conjugation pathway</keyword>
<dbReference type="Pfam" id="PF00651">
    <property type="entry name" value="BTB"/>
    <property type="match status" value="1"/>
</dbReference>
<dbReference type="InterPro" id="IPR043454">
    <property type="entry name" value="NPH3/RPT2-like"/>
</dbReference>
<evidence type="ECO:0000256" key="4">
    <source>
        <dbReference type="SAM" id="Coils"/>
    </source>
</evidence>
<protein>
    <submittedName>
        <fullName evidence="9">BTB/POZ domain-containing protein At3g49900 isoform X1</fullName>
    </submittedName>
</protein>
<accession>A0AB40ARR3</accession>
<evidence type="ECO:0000259" key="6">
    <source>
        <dbReference type="PROSITE" id="PS50097"/>
    </source>
</evidence>
<dbReference type="RefSeq" id="XP_039117681.1">
    <property type="nucleotide sequence ID" value="XM_039261747.1"/>
</dbReference>
<proteinExistence type="inferred from homology"/>
<evidence type="ECO:0000256" key="5">
    <source>
        <dbReference type="SAM" id="MobiDB-lite"/>
    </source>
</evidence>
<comment type="similarity">
    <text evidence="3">Belongs to the NPH3 family.</text>
</comment>
<dbReference type="Pfam" id="PF03000">
    <property type="entry name" value="NPH3"/>
    <property type="match status" value="1"/>
</dbReference>
<feature type="domain" description="NPH3" evidence="7">
    <location>
        <begin position="224"/>
        <end position="308"/>
    </location>
</feature>
<evidence type="ECO:0000256" key="2">
    <source>
        <dbReference type="ARBA" id="ARBA00022786"/>
    </source>
</evidence>
<dbReference type="PANTHER" id="PTHR32370">
    <property type="entry name" value="OS12G0117600 PROTEIN"/>
    <property type="match status" value="1"/>
</dbReference>
<evidence type="ECO:0000313" key="9">
    <source>
        <dbReference type="RefSeq" id="XP_039117681.1"/>
    </source>
</evidence>
<organism evidence="8 9">
    <name type="scientific">Dioscorea cayennensis subsp. rotundata</name>
    <name type="common">White Guinea yam</name>
    <name type="synonym">Dioscorea rotundata</name>
    <dbReference type="NCBI Taxonomy" id="55577"/>
    <lineage>
        <taxon>Eukaryota</taxon>
        <taxon>Viridiplantae</taxon>
        <taxon>Streptophyta</taxon>
        <taxon>Embryophyta</taxon>
        <taxon>Tracheophyta</taxon>
        <taxon>Spermatophyta</taxon>
        <taxon>Magnoliopsida</taxon>
        <taxon>Liliopsida</taxon>
        <taxon>Dioscoreales</taxon>
        <taxon>Dioscoreaceae</taxon>
        <taxon>Dioscorea</taxon>
    </lineage>
</organism>
<gene>
    <name evidence="9" type="primary">LOC120253407</name>
</gene>
<reference evidence="9" key="1">
    <citation type="submission" date="2025-08" db="UniProtKB">
        <authorList>
            <consortium name="RefSeq"/>
        </authorList>
    </citation>
    <scope>IDENTIFICATION</scope>
</reference>
<dbReference type="InterPro" id="IPR000210">
    <property type="entry name" value="BTB/POZ_dom"/>
</dbReference>
<dbReference type="Gene3D" id="3.30.710.10">
    <property type="entry name" value="Potassium Channel Kv1.1, Chain A"/>
    <property type="match status" value="1"/>
</dbReference>
<sequence>MRGWPELGVVDTIYEEEQEDEEGEGEEQDGFKYSPCITPSPTITPSPPESSSPPPLASLQSRVEAWSQATGCKPDAVIQVHDQSFHLHKDQIISSSCYLKRRLTGSSDVIIAPPLPVTAATFAEIAAFFYGSDVVLTPLNIASIRIGAECLEMEGLVGITETYLNEELAGGSESLGIVLRSCLEMIPNAAAVAIAGRCVEALASEEGGGGGGGDGIWIEGLVGLKAEELLSIAGTMRARVSQSHDVLYRIVNHYLQKHNAKLSEEEKNRICNIVDCTKLSHSHLLDLVQNPNMPLRFIVQAMLIDQLYTRQALCHRKHINSPNKTNMNMSLGEILKRDAALRQAANIKKSMEDTSFRLESLERELAGLRRRLRWPEERSESFSILRYEEEEVVVGSPERGWKRRERNGNGLGRRLLYGLRKVFRPVLGREEDGRRWSCKGGEEMVVVLERGGGGHRRNSSFS</sequence>
<feature type="region of interest" description="Disordered" evidence="5">
    <location>
        <begin position="1"/>
        <end position="57"/>
    </location>
</feature>
<dbReference type="AlphaFoldDB" id="A0AB40ARR3"/>
<dbReference type="PROSITE" id="PS50097">
    <property type="entry name" value="BTB"/>
    <property type="match status" value="1"/>
</dbReference>
<dbReference type="SMART" id="SM00225">
    <property type="entry name" value="BTB"/>
    <property type="match status" value="1"/>
</dbReference>
<dbReference type="InterPro" id="IPR011333">
    <property type="entry name" value="SKP1/BTB/POZ_sf"/>
</dbReference>
<evidence type="ECO:0000256" key="1">
    <source>
        <dbReference type="ARBA" id="ARBA00004906"/>
    </source>
</evidence>
<feature type="compositionally biased region" description="Acidic residues" evidence="5">
    <location>
        <begin position="13"/>
        <end position="28"/>
    </location>
</feature>
<feature type="coiled-coil region" evidence="4">
    <location>
        <begin position="344"/>
        <end position="371"/>
    </location>
</feature>